<feature type="region of interest" description="Disordered" evidence="1">
    <location>
        <begin position="60"/>
        <end position="89"/>
    </location>
</feature>
<sequence length="104" mass="10551">MGLAAATHSHRSRCQIGAGRRRIGAEVVGSPCHHGIGGDIGGSHRAAAPHLVGMPGDLVSGERNGFRAPRHADGIAGVKPQRGATAQIGQRKVRGAVAAILNAQ</sequence>
<reference evidence="2" key="1">
    <citation type="submission" date="2019-08" db="EMBL/GenBank/DDBJ databases">
        <authorList>
            <person name="Kucharzyk K."/>
            <person name="Murdoch R.W."/>
            <person name="Higgins S."/>
            <person name="Loffler F."/>
        </authorList>
    </citation>
    <scope>NUCLEOTIDE SEQUENCE</scope>
</reference>
<gene>
    <name evidence="2" type="ORF">SDC9_207572</name>
</gene>
<name>A0A645J9N1_9ZZZZ</name>
<proteinExistence type="predicted"/>
<dbReference type="AlphaFoldDB" id="A0A645J9N1"/>
<accession>A0A645J9N1</accession>
<evidence type="ECO:0000256" key="1">
    <source>
        <dbReference type="SAM" id="MobiDB-lite"/>
    </source>
</evidence>
<dbReference type="EMBL" id="VSSQ01134346">
    <property type="protein sequence ID" value="MPN59850.1"/>
    <property type="molecule type" value="Genomic_DNA"/>
</dbReference>
<protein>
    <submittedName>
        <fullName evidence="2">Uncharacterized protein</fullName>
    </submittedName>
</protein>
<organism evidence="2">
    <name type="scientific">bioreactor metagenome</name>
    <dbReference type="NCBI Taxonomy" id="1076179"/>
    <lineage>
        <taxon>unclassified sequences</taxon>
        <taxon>metagenomes</taxon>
        <taxon>ecological metagenomes</taxon>
    </lineage>
</organism>
<comment type="caution">
    <text evidence="2">The sequence shown here is derived from an EMBL/GenBank/DDBJ whole genome shotgun (WGS) entry which is preliminary data.</text>
</comment>
<evidence type="ECO:0000313" key="2">
    <source>
        <dbReference type="EMBL" id="MPN59850.1"/>
    </source>
</evidence>